<accession>A0A0F8Z8B0</accession>
<sequence>MKLEEKINKRIKEIEEDSRYQSGLEEPATIDINAPLAMIQLSLETELKTLKAVRAGLRKTAKQVASGYHRPVCPKCNRELHPETNGVGVLDLGGDGKPYELYDADLWKCPGCGIEVVGGFGQGPISVHYLADFEAQIKYYQKKNLLIKNTG</sequence>
<dbReference type="AlphaFoldDB" id="A0A0F8Z8B0"/>
<evidence type="ECO:0000313" key="1">
    <source>
        <dbReference type="EMBL" id="KKK89938.1"/>
    </source>
</evidence>
<comment type="caution">
    <text evidence="1">The sequence shown here is derived from an EMBL/GenBank/DDBJ whole genome shotgun (WGS) entry which is preliminary data.</text>
</comment>
<protein>
    <submittedName>
        <fullName evidence="1">Uncharacterized protein</fullName>
    </submittedName>
</protein>
<proteinExistence type="predicted"/>
<reference evidence="1" key="1">
    <citation type="journal article" date="2015" name="Nature">
        <title>Complex archaea that bridge the gap between prokaryotes and eukaryotes.</title>
        <authorList>
            <person name="Spang A."/>
            <person name="Saw J.H."/>
            <person name="Jorgensen S.L."/>
            <person name="Zaremba-Niedzwiedzka K."/>
            <person name="Martijn J."/>
            <person name="Lind A.E."/>
            <person name="van Eijk R."/>
            <person name="Schleper C."/>
            <person name="Guy L."/>
            <person name="Ettema T.J."/>
        </authorList>
    </citation>
    <scope>NUCLEOTIDE SEQUENCE</scope>
</reference>
<organism evidence="1">
    <name type="scientific">marine sediment metagenome</name>
    <dbReference type="NCBI Taxonomy" id="412755"/>
    <lineage>
        <taxon>unclassified sequences</taxon>
        <taxon>metagenomes</taxon>
        <taxon>ecological metagenomes</taxon>
    </lineage>
</organism>
<dbReference type="EMBL" id="LAZR01049313">
    <property type="protein sequence ID" value="KKK89938.1"/>
    <property type="molecule type" value="Genomic_DNA"/>
</dbReference>
<name>A0A0F8Z8B0_9ZZZZ</name>
<gene>
    <name evidence="1" type="ORF">LCGC14_2728070</name>
</gene>